<comment type="caution">
    <text evidence="1">The sequence shown here is derived from an EMBL/GenBank/DDBJ whole genome shotgun (WGS) entry which is preliminary data.</text>
</comment>
<keyword evidence="2" id="KW-1185">Reference proteome</keyword>
<gene>
    <name evidence="1" type="ORF">GE061_013590</name>
</gene>
<name>A0A6A4K7B0_APOLU</name>
<sequence>MEGVSVLLVVFTAVLSCNAIVFTPCQLARKLRTQYNAELVKYFEGNLSLALCIAGYHHYNTTYHLKHPDGSRSLGIFGLKYTTRVPECVFFKFDHANDFLGGDLNCLNKTVLVHRKKAYMYERLCASDLTRRITCDVTLECKCTVTESAWVPIHDDIIDITYGEEDSVVKYLSDHNKDYFSMPEQPEVASSHMFLSVTNVITTAIISMIMTVLVFGVYLIYKKFV</sequence>
<organism evidence="1 2">
    <name type="scientific">Apolygus lucorum</name>
    <name type="common">Small green plant bug</name>
    <name type="synonym">Lygocoris lucorum</name>
    <dbReference type="NCBI Taxonomy" id="248454"/>
    <lineage>
        <taxon>Eukaryota</taxon>
        <taxon>Metazoa</taxon>
        <taxon>Ecdysozoa</taxon>
        <taxon>Arthropoda</taxon>
        <taxon>Hexapoda</taxon>
        <taxon>Insecta</taxon>
        <taxon>Pterygota</taxon>
        <taxon>Neoptera</taxon>
        <taxon>Paraneoptera</taxon>
        <taxon>Hemiptera</taxon>
        <taxon>Heteroptera</taxon>
        <taxon>Panheteroptera</taxon>
        <taxon>Cimicomorpha</taxon>
        <taxon>Miridae</taxon>
        <taxon>Mirini</taxon>
        <taxon>Apolygus</taxon>
    </lineage>
</organism>
<evidence type="ECO:0000313" key="2">
    <source>
        <dbReference type="Proteomes" id="UP000466442"/>
    </source>
</evidence>
<dbReference type="InterPro" id="IPR023346">
    <property type="entry name" value="Lysozyme-like_dom_sf"/>
</dbReference>
<dbReference type="Proteomes" id="UP000466442">
    <property type="component" value="Linkage Group LG5"/>
</dbReference>
<protein>
    <submittedName>
        <fullName evidence="1">Uncharacterized protein</fullName>
    </submittedName>
</protein>
<evidence type="ECO:0000313" key="1">
    <source>
        <dbReference type="EMBL" id="KAF6210484.1"/>
    </source>
</evidence>
<dbReference type="AlphaFoldDB" id="A0A6A4K7B0"/>
<accession>A0A6A4K7B0</accession>
<dbReference type="EMBL" id="WIXP02000005">
    <property type="protein sequence ID" value="KAF6210484.1"/>
    <property type="molecule type" value="Genomic_DNA"/>
</dbReference>
<proteinExistence type="predicted"/>
<dbReference type="SUPFAM" id="SSF53955">
    <property type="entry name" value="Lysozyme-like"/>
    <property type="match status" value="1"/>
</dbReference>
<reference evidence="1" key="1">
    <citation type="journal article" date="2021" name="Mol. Ecol. Resour.">
        <title>Apolygus lucorum genome provides insights into omnivorousness and mesophyll feeding.</title>
        <authorList>
            <person name="Liu Y."/>
            <person name="Liu H."/>
            <person name="Wang H."/>
            <person name="Huang T."/>
            <person name="Liu B."/>
            <person name="Yang B."/>
            <person name="Yin L."/>
            <person name="Li B."/>
            <person name="Zhang Y."/>
            <person name="Zhang S."/>
            <person name="Jiang F."/>
            <person name="Zhang X."/>
            <person name="Ren Y."/>
            <person name="Wang B."/>
            <person name="Wang S."/>
            <person name="Lu Y."/>
            <person name="Wu K."/>
            <person name="Fan W."/>
            <person name="Wang G."/>
        </authorList>
    </citation>
    <scope>NUCLEOTIDE SEQUENCE</scope>
    <source>
        <strain evidence="1">12Hb</strain>
    </source>
</reference>